<organism evidence="5 6">
    <name type="scientific">Ruegeria sediminis</name>
    <dbReference type="NCBI Taxonomy" id="2583820"/>
    <lineage>
        <taxon>Bacteria</taxon>
        <taxon>Pseudomonadati</taxon>
        <taxon>Pseudomonadota</taxon>
        <taxon>Alphaproteobacteria</taxon>
        <taxon>Rhodobacterales</taxon>
        <taxon>Roseobacteraceae</taxon>
        <taxon>Ruegeria</taxon>
    </lineage>
</organism>
<evidence type="ECO:0000313" key="5">
    <source>
        <dbReference type="EMBL" id="TMV07019.1"/>
    </source>
</evidence>
<evidence type="ECO:0000256" key="2">
    <source>
        <dbReference type="ARBA" id="ARBA00022803"/>
    </source>
</evidence>
<dbReference type="InterPro" id="IPR051012">
    <property type="entry name" value="CellSynth/LPSAsmb/PSIAsmb"/>
</dbReference>
<sequence length="816" mass="90622">MSQFGFFRGARVASALCVAILLLSACDTAEERAEAHFQAGMALLEEGDVEGALSEFREVFRLNGNHEDARATVARVQRERGNIGAAYGHYLRLVERYPENLEGRRALAEMALELENWDDARRHGAAAAELAPDDIDIKSVNNALAYFDAILDGDANGADAAVRAARELVSVHPDLTTARKVVIDSMIRIQDWQGVLEEVGAAENFAPGRFDLHEIRLRAFKELDRPEEIEAQLKLMQNVFPDNRDLEQMLLQHYVAQDNLDAAERILRAEVAAKAGDVASARALVAFLEQYRGIAAAIAELDRMIAQNGPNLPQFESMRAMLKFRSGDRQAAILEMQALVEDAERSEHTRESEVDLARMLAEVGKHDAARSLVEKVLREDPIQLDALKLSASWLIENGSAGEAIGLLRRALGLEPRDPQLLTLMARAHERNGDRALMGEMLVLSAEVSENAPAESLRYARYLIDEGDMEIAESVLITSLRRNPGNLDLLSMLSEIHLNTQNWEQLEAVLDSLRVLDDPEAERLSAEVSAHMIAARARADDLSAILLELADDPDFGLSADVTFIRTMLARGNTPGAIARLDSRLDQNPDSLPLRIIKAHLLAGEGKYPEAERLYRAILRDHPEAARAWVALYDLQSERGKTTEARSVLLEALKALPENPDLLMLLAKDQESSGDVEQAIAAYEKLYLLDNRSPVVANNLARLLSTHRDDDQSLQQALSVARRLRGIRVPEYQNTYGWIAFRLGNYEEALIYLQPAARARPDQPLFLYHLGRTYAALDRNEDALRAYRAASDLGVSLDVTPTLDDEVQRLKASINGDE</sequence>
<proteinExistence type="predicted"/>
<feature type="chain" id="PRO_5045699800" evidence="4">
    <location>
        <begin position="30"/>
        <end position="816"/>
    </location>
</feature>
<dbReference type="Proteomes" id="UP001193035">
    <property type="component" value="Unassembled WGS sequence"/>
</dbReference>
<protein>
    <submittedName>
        <fullName evidence="5">Tetratricopeptide repeat protein</fullName>
    </submittedName>
</protein>
<dbReference type="InterPro" id="IPR019734">
    <property type="entry name" value="TPR_rpt"/>
</dbReference>
<dbReference type="PROSITE" id="PS50005">
    <property type="entry name" value="TPR"/>
    <property type="match status" value="2"/>
</dbReference>
<evidence type="ECO:0000256" key="1">
    <source>
        <dbReference type="ARBA" id="ARBA00022737"/>
    </source>
</evidence>
<comment type="caution">
    <text evidence="5">The sequence shown here is derived from an EMBL/GenBank/DDBJ whole genome shotgun (WGS) entry which is preliminary data.</text>
</comment>
<dbReference type="SMART" id="SM00028">
    <property type="entry name" value="TPR"/>
    <property type="match status" value="8"/>
</dbReference>
<keyword evidence="6" id="KW-1185">Reference proteome</keyword>
<reference evidence="5 6" key="1">
    <citation type="submission" date="2019-05" db="EMBL/GenBank/DDBJ databases">
        <title>Ruegeria sp. nov., isolated from tidal flat.</title>
        <authorList>
            <person name="Kim W."/>
        </authorList>
    </citation>
    <scope>NUCLEOTIDE SEQUENCE [LARGE SCALE GENOMIC DNA]</scope>
    <source>
        <strain evidence="5 6">CAU 1488</strain>
    </source>
</reference>
<keyword evidence="4" id="KW-0732">Signal</keyword>
<dbReference type="Pfam" id="PF13432">
    <property type="entry name" value="TPR_16"/>
    <property type="match status" value="2"/>
</dbReference>
<keyword evidence="1" id="KW-0677">Repeat</keyword>
<dbReference type="Gene3D" id="1.25.40.10">
    <property type="entry name" value="Tetratricopeptide repeat domain"/>
    <property type="match status" value="5"/>
</dbReference>
<dbReference type="EMBL" id="VCPD01000004">
    <property type="protein sequence ID" value="TMV07019.1"/>
    <property type="molecule type" value="Genomic_DNA"/>
</dbReference>
<name>A0ABY2WW87_9RHOB</name>
<dbReference type="PANTHER" id="PTHR45586">
    <property type="entry name" value="TPR REPEAT-CONTAINING PROTEIN PA4667"/>
    <property type="match status" value="1"/>
</dbReference>
<keyword evidence="2 3" id="KW-0802">TPR repeat</keyword>
<accession>A0ABY2WW87</accession>
<gene>
    <name evidence="5" type="ORF">FGK63_12965</name>
</gene>
<dbReference type="RefSeq" id="WP_138842876.1">
    <property type="nucleotide sequence ID" value="NZ_VCPD01000004.1"/>
</dbReference>
<evidence type="ECO:0000256" key="3">
    <source>
        <dbReference type="PROSITE-ProRule" id="PRU00339"/>
    </source>
</evidence>
<dbReference type="InterPro" id="IPR011990">
    <property type="entry name" value="TPR-like_helical_dom_sf"/>
</dbReference>
<dbReference type="Pfam" id="PF14559">
    <property type="entry name" value="TPR_19"/>
    <property type="match status" value="2"/>
</dbReference>
<dbReference type="SUPFAM" id="SSF48452">
    <property type="entry name" value="TPR-like"/>
    <property type="match status" value="4"/>
</dbReference>
<dbReference type="PANTHER" id="PTHR45586:SF1">
    <property type="entry name" value="LIPOPOLYSACCHARIDE ASSEMBLY PROTEIN B"/>
    <property type="match status" value="1"/>
</dbReference>
<feature type="repeat" description="TPR" evidence="3">
    <location>
        <begin position="728"/>
        <end position="761"/>
    </location>
</feature>
<feature type="repeat" description="TPR" evidence="3">
    <location>
        <begin position="33"/>
        <end position="66"/>
    </location>
</feature>
<evidence type="ECO:0000256" key="4">
    <source>
        <dbReference type="SAM" id="SignalP"/>
    </source>
</evidence>
<evidence type="ECO:0000313" key="6">
    <source>
        <dbReference type="Proteomes" id="UP001193035"/>
    </source>
</evidence>
<feature type="signal peptide" evidence="4">
    <location>
        <begin position="1"/>
        <end position="29"/>
    </location>
</feature>